<sequence>MVEKFLMKYFPPAKTAKLRNDISTYVQLEAESLYDTWERFKELLRRCPHHALPSWLQIQTFYNGLNPATRQMIDAASGGTLNNKTPEAAQQLIEEMAMNSYQWTTVRPKPTKPAGMYEVDAVTALAIQVEKLHQKMDNLSLATPPMVPQQWDPSLVGIPSGEPQVQEHVDYMGNNPRPPFNPANNPYSFTCNQGWRNHPNFSWGGQGNQGKQPVFGQQQQQLEPRKPTLEDVLAKFMQTTDVAFRNQEGSIRNLENQIGQLARMVSERQQGTLPGNTETNPKEHARAIQLRSGKELQDPRLAQDAPQEESSGEAPNVTPMEYQPAIPYPAKINKERMDAQYGKFLSMIKQLHVNLPFSDIIQMPKYAKFLKDLISNKRKIEELSLVTLSEECSAILQNKLPQKLKDPGSFSIPCLIGDLQVNKALADLGASINLMPYKLYLKLGLGELSPTRMSIQLADRSVKYPRGIVEDVLVKVDKFIFPADFVILDMDENIEVPLILGRPFLATSRALIDVFDGKLVLRVGEDEVTFQIGNTMKQSLDSDDCCYFSHGVDDLMTSIDSNFYYKGPLEICITNCFLEDETSEDIVDHLFFLDSSISMNGNTEYNLLTEGKHEFLKNNTKNPPVVELKNLPDHLSMHS</sequence>
<dbReference type="CDD" id="cd00303">
    <property type="entry name" value="retropepsin_like"/>
    <property type="match status" value="1"/>
</dbReference>
<keyword evidence="4" id="KW-1185">Reference proteome</keyword>
<dbReference type="AlphaFoldDB" id="A0AAP0BDA1"/>
<dbReference type="PANTHER" id="PTHR33067:SF35">
    <property type="entry name" value="ASPARTIC PEPTIDASE DDI1-TYPE DOMAIN-CONTAINING PROTEIN"/>
    <property type="match status" value="1"/>
</dbReference>
<proteinExistence type="predicted"/>
<accession>A0AAP0BDA1</accession>
<dbReference type="InterPro" id="IPR021109">
    <property type="entry name" value="Peptidase_aspartic_dom_sf"/>
</dbReference>
<protein>
    <recommendedName>
        <fullName evidence="2">Retrotransposon gag domain-containing protein</fullName>
    </recommendedName>
</protein>
<evidence type="ECO:0000256" key="1">
    <source>
        <dbReference type="SAM" id="MobiDB-lite"/>
    </source>
</evidence>
<reference evidence="3 4" key="1">
    <citation type="journal article" date="2022" name="Nat. Plants">
        <title>Genomes of leafy and leafless Platanthera orchids illuminate the evolution of mycoheterotrophy.</title>
        <authorList>
            <person name="Li M.H."/>
            <person name="Liu K.W."/>
            <person name="Li Z."/>
            <person name="Lu H.C."/>
            <person name="Ye Q.L."/>
            <person name="Zhang D."/>
            <person name="Wang J.Y."/>
            <person name="Li Y.F."/>
            <person name="Zhong Z.M."/>
            <person name="Liu X."/>
            <person name="Yu X."/>
            <person name="Liu D.K."/>
            <person name="Tu X.D."/>
            <person name="Liu B."/>
            <person name="Hao Y."/>
            <person name="Liao X.Y."/>
            <person name="Jiang Y.T."/>
            <person name="Sun W.H."/>
            <person name="Chen J."/>
            <person name="Chen Y.Q."/>
            <person name="Ai Y."/>
            <person name="Zhai J.W."/>
            <person name="Wu S.S."/>
            <person name="Zhou Z."/>
            <person name="Hsiao Y.Y."/>
            <person name="Wu W.L."/>
            <person name="Chen Y.Y."/>
            <person name="Lin Y.F."/>
            <person name="Hsu J.L."/>
            <person name="Li C.Y."/>
            <person name="Wang Z.W."/>
            <person name="Zhao X."/>
            <person name="Zhong W.Y."/>
            <person name="Ma X.K."/>
            <person name="Ma L."/>
            <person name="Huang J."/>
            <person name="Chen G.Z."/>
            <person name="Huang M.Z."/>
            <person name="Huang L."/>
            <person name="Peng D.H."/>
            <person name="Luo Y.B."/>
            <person name="Zou S.Q."/>
            <person name="Chen S.P."/>
            <person name="Lan S."/>
            <person name="Tsai W.C."/>
            <person name="Van de Peer Y."/>
            <person name="Liu Z.J."/>
        </authorList>
    </citation>
    <scope>NUCLEOTIDE SEQUENCE [LARGE SCALE GENOMIC DNA]</scope>
    <source>
        <strain evidence="3">Lor287</strain>
    </source>
</reference>
<comment type="caution">
    <text evidence="3">The sequence shown here is derived from an EMBL/GenBank/DDBJ whole genome shotgun (WGS) entry which is preliminary data.</text>
</comment>
<dbReference type="Proteomes" id="UP001418222">
    <property type="component" value="Unassembled WGS sequence"/>
</dbReference>
<gene>
    <name evidence="3" type="ORF">KSP39_PZI013348</name>
</gene>
<dbReference type="Pfam" id="PF03732">
    <property type="entry name" value="Retrotrans_gag"/>
    <property type="match status" value="1"/>
</dbReference>
<dbReference type="InterPro" id="IPR005162">
    <property type="entry name" value="Retrotrans_gag_dom"/>
</dbReference>
<dbReference type="EMBL" id="JBBWWQ010000011">
    <property type="protein sequence ID" value="KAK8935660.1"/>
    <property type="molecule type" value="Genomic_DNA"/>
</dbReference>
<feature type="domain" description="Retrotransposon gag" evidence="2">
    <location>
        <begin position="2"/>
        <end position="67"/>
    </location>
</feature>
<evidence type="ECO:0000313" key="3">
    <source>
        <dbReference type="EMBL" id="KAK8935660.1"/>
    </source>
</evidence>
<evidence type="ECO:0000259" key="2">
    <source>
        <dbReference type="Pfam" id="PF03732"/>
    </source>
</evidence>
<feature type="region of interest" description="Disordered" evidence="1">
    <location>
        <begin position="291"/>
        <end position="322"/>
    </location>
</feature>
<evidence type="ECO:0000313" key="4">
    <source>
        <dbReference type="Proteomes" id="UP001418222"/>
    </source>
</evidence>
<organism evidence="3 4">
    <name type="scientific">Platanthera zijinensis</name>
    <dbReference type="NCBI Taxonomy" id="2320716"/>
    <lineage>
        <taxon>Eukaryota</taxon>
        <taxon>Viridiplantae</taxon>
        <taxon>Streptophyta</taxon>
        <taxon>Embryophyta</taxon>
        <taxon>Tracheophyta</taxon>
        <taxon>Spermatophyta</taxon>
        <taxon>Magnoliopsida</taxon>
        <taxon>Liliopsida</taxon>
        <taxon>Asparagales</taxon>
        <taxon>Orchidaceae</taxon>
        <taxon>Orchidoideae</taxon>
        <taxon>Orchideae</taxon>
        <taxon>Orchidinae</taxon>
        <taxon>Platanthera</taxon>
    </lineage>
</organism>
<feature type="region of interest" description="Disordered" evidence="1">
    <location>
        <begin position="202"/>
        <end position="222"/>
    </location>
</feature>
<dbReference type="Gene3D" id="2.40.70.10">
    <property type="entry name" value="Acid Proteases"/>
    <property type="match status" value="1"/>
</dbReference>
<name>A0AAP0BDA1_9ASPA</name>
<dbReference type="PANTHER" id="PTHR33067">
    <property type="entry name" value="RNA-DIRECTED DNA POLYMERASE-RELATED"/>
    <property type="match status" value="1"/>
</dbReference>